<name>A0A0A2M5U3_9FLAO</name>
<proteinExistence type="predicted"/>
<dbReference type="AlphaFoldDB" id="A0A0A2M5U3"/>
<dbReference type="EMBL" id="JRLX01000002">
    <property type="protein sequence ID" value="KGO88042.1"/>
    <property type="molecule type" value="Genomic_DNA"/>
</dbReference>
<keyword evidence="2" id="KW-1185">Reference proteome</keyword>
<evidence type="ECO:0000313" key="1">
    <source>
        <dbReference type="EMBL" id="KGO88042.1"/>
    </source>
</evidence>
<accession>A0A0A2M5U3</accession>
<reference evidence="1 2" key="1">
    <citation type="submission" date="2013-09" db="EMBL/GenBank/DDBJ databases">
        <authorList>
            <person name="Zeng Z."/>
            <person name="Chen C."/>
        </authorList>
    </citation>
    <scope>NUCLEOTIDE SEQUENCE [LARGE SCALE GENOMIC DNA]</scope>
    <source>
        <strain evidence="1 2">WB 3.3-2</strain>
    </source>
</reference>
<dbReference type="Proteomes" id="UP000030152">
    <property type="component" value="Unassembled WGS sequence"/>
</dbReference>
<comment type="caution">
    <text evidence="1">The sequence shown here is derived from an EMBL/GenBank/DDBJ whole genome shotgun (WGS) entry which is preliminary data.</text>
</comment>
<organism evidence="1 2">
    <name type="scientific">Flavobacterium rivuli WB 3.3-2 = DSM 21788</name>
    <dbReference type="NCBI Taxonomy" id="1121895"/>
    <lineage>
        <taxon>Bacteria</taxon>
        <taxon>Pseudomonadati</taxon>
        <taxon>Bacteroidota</taxon>
        <taxon>Flavobacteriia</taxon>
        <taxon>Flavobacteriales</taxon>
        <taxon>Flavobacteriaceae</taxon>
        <taxon>Flavobacterium</taxon>
    </lineage>
</organism>
<gene>
    <name evidence="1" type="ORF">Q765_02995</name>
</gene>
<evidence type="ECO:0000313" key="2">
    <source>
        <dbReference type="Proteomes" id="UP000030152"/>
    </source>
</evidence>
<sequence>MAVKSARSDLKETSFSEAFKIIFIVFSKTGAKIVQKTSLKKRIPFKTGVKNIFYFFLNPQRNLFNHTASIVYNCIAKVVEDNCYEKEILNDFAMKKRAFPLTREGFFI</sequence>
<protein>
    <submittedName>
        <fullName evidence="1">Uncharacterized protein</fullName>
    </submittedName>
</protein>